<feature type="compositionally biased region" description="Low complexity" evidence="1">
    <location>
        <begin position="741"/>
        <end position="755"/>
    </location>
</feature>
<evidence type="ECO:0000256" key="1">
    <source>
        <dbReference type="SAM" id="MobiDB-lite"/>
    </source>
</evidence>
<proteinExistence type="predicted"/>
<dbReference type="InterPro" id="IPR011011">
    <property type="entry name" value="Znf_FYVE_PHD"/>
</dbReference>
<protein>
    <recommendedName>
        <fullName evidence="4">Zinc finger PHD-type domain-containing protein</fullName>
    </recommendedName>
</protein>
<evidence type="ECO:0008006" key="4">
    <source>
        <dbReference type="Google" id="ProtNLM"/>
    </source>
</evidence>
<name>A0ABP1S7Y5_9HEXA</name>
<dbReference type="Proteomes" id="UP001642540">
    <property type="component" value="Unassembled WGS sequence"/>
</dbReference>
<gene>
    <name evidence="2" type="ORF">ODALV1_LOCUS30793</name>
</gene>
<sequence length="819" mass="91019">MKSALELLELRGRMSLRFLKPTYSIYCHLSWGLIPAPDRLDTLDRGDCIGDLTGRPGTGHWTTALETGQEGRSTVGGELTGSCGRILIDCQSSMEVQLEASNEEKLLPTSESFGSIISTGEMKATEMSPLDLKEFSVPFTLQQKQPPFFTFPYSQLSPEQSPSMPAVELDIPELQIDSEVQYIDGETEVLQTQDENLPVASAEEENPGGVNKCIPESGPGPDDLSSNDGKQPANFAPEEHLIDPFKCFFDETQDYLQPFIQFKSLKLSSIINELKKRQKKSVISVAKSRNGVLPLRKQYPKVSLLYKRFVPAILQRQLESQRNWNRFARPVQLFKPLKQPKDKETHSKLEEGQQAGLEEVGWLPRKSGLTSSSRCGRSILPPKKYSSGGVVMMQEKAQNEKRKWKKNQFEIGMLPPKYPKRMELSLNRVSDYGYGYGVPHQIENVDETKGTASLMIERIANDSLFQISAIIQSGELHVDSLQRFLEQIKNQTETVNGDNYDDVIDGPNYDFHIPDSSKPAFPSSDQDEIFKVDHNDRKKMVVIGGKKNESKLCSILCQGRGGRIPTLKCIKCLCLVHAECVGVEFSDLLSYSDFICQNCHTLILLRENAKITLNPPTTPPLAAPTSPPVRRPMGYSPVPKSPSINRLNEQSKLIKKPPISKLLPLKVLPLPKPSWTIGSPPMYRFGEGPGFARSKIPVIPIPQLKSFRRPVKIAPRPEEEEFLKYLNSSNGALTISLVNSPPSSSTFKQKQKTSTPPSPSSVLASPFKIPTGRAPQAATAKKSCSFINEALVRNIITITKVPSPPNPRIGAGMNKNLLP</sequence>
<feature type="region of interest" description="Disordered" evidence="1">
    <location>
        <begin position="741"/>
        <end position="768"/>
    </location>
</feature>
<keyword evidence="3" id="KW-1185">Reference proteome</keyword>
<comment type="caution">
    <text evidence="2">The sequence shown here is derived from an EMBL/GenBank/DDBJ whole genome shotgun (WGS) entry which is preliminary data.</text>
</comment>
<reference evidence="2 3" key="1">
    <citation type="submission" date="2024-08" db="EMBL/GenBank/DDBJ databases">
        <authorList>
            <person name="Cucini C."/>
            <person name="Frati F."/>
        </authorList>
    </citation>
    <scope>NUCLEOTIDE SEQUENCE [LARGE SCALE GENOMIC DNA]</scope>
</reference>
<dbReference type="EMBL" id="CAXLJM020000164">
    <property type="protein sequence ID" value="CAL8146367.1"/>
    <property type="molecule type" value="Genomic_DNA"/>
</dbReference>
<evidence type="ECO:0000313" key="3">
    <source>
        <dbReference type="Proteomes" id="UP001642540"/>
    </source>
</evidence>
<feature type="region of interest" description="Disordered" evidence="1">
    <location>
        <begin position="201"/>
        <end position="233"/>
    </location>
</feature>
<evidence type="ECO:0000313" key="2">
    <source>
        <dbReference type="EMBL" id="CAL8146367.1"/>
    </source>
</evidence>
<organism evidence="2 3">
    <name type="scientific">Orchesella dallaii</name>
    <dbReference type="NCBI Taxonomy" id="48710"/>
    <lineage>
        <taxon>Eukaryota</taxon>
        <taxon>Metazoa</taxon>
        <taxon>Ecdysozoa</taxon>
        <taxon>Arthropoda</taxon>
        <taxon>Hexapoda</taxon>
        <taxon>Collembola</taxon>
        <taxon>Entomobryomorpha</taxon>
        <taxon>Entomobryoidea</taxon>
        <taxon>Orchesellidae</taxon>
        <taxon>Orchesellinae</taxon>
        <taxon>Orchesella</taxon>
    </lineage>
</organism>
<dbReference type="SUPFAM" id="SSF57903">
    <property type="entry name" value="FYVE/PHD zinc finger"/>
    <property type="match status" value="1"/>
</dbReference>
<accession>A0ABP1S7Y5</accession>